<dbReference type="InterPro" id="IPR009000">
    <property type="entry name" value="Transl_B-barrel_sf"/>
</dbReference>
<dbReference type="PROSITE" id="PS51722">
    <property type="entry name" value="G_TR_2"/>
    <property type="match status" value="1"/>
</dbReference>
<dbReference type="Pfam" id="PF00679">
    <property type="entry name" value="EFG_C"/>
    <property type="match status" value="1"/>
</dbReference>
<dbReference type="FunFam" id="3.30.70.240:FF:000002">
    <property type="entry name" value="GTP-binding protein TypA"/>
    <property type="match status" value="1"/>
</dbReference>
<evidence type="ECO:0000259" key="3">
    <source>
        <dbReference type="PROSITE" id="PS51722"/>
    </source>
</evidence>
<dbReference type="Proteomes" id="UP000177199">
    <property type="component" value="Unassembled WGS sequence"/>
</dbReference>
<dbReference type="InterPro" id="IPR047042">
    <property type="entry name" value="BipA_II"/>
</dbReference>
<dbReference type="InterPro" id="IPR031157">
    <property type="entry name" value="G_TR_CS"/>
</dbReference>
<proteinExistence type="predicted"/>
<keyword evidence="1" id="KW-0342">GTP-binding</keyword>
<dbReference type="EMBL" id="MFZV01000005">
    <property type="protein sequence ID" value="OGK31468.1"/>
    <property type="molecule type" value="Genomic_DNA"/>
</dbReference>
<dbReference type="Gene3D" id="3.40.50.300">
    <property type="entry name" value="P-loop containing nucleotide triphosphate hydrolases"/>
    <property type="match status" value="1"/>
</dbReference>
<dbReference type="InterPro" id="IPR005225">
    <property type="entry name" value="Small_GTP-bd"/>
</dbReference>
<dbReference type="NCBIfam" id="TIGR00231">
    <property type="entry name" value="small_GTP"/>
    <property type="match status" value="1"/>
</dbReference>
<evidence type="ECO:0000313" key="5">
    <source>
        <dbReference type="Proteomes" id="UP000177199"/>
    </source>
</evidence>
<organism evidence="4 5">
    <name type="scientific">Candidatus Roizmanbacteria bacterium RIFCSPHIGHO2_12_FULL_33_9</name>
    <dbReference type="NCBI Taxonomy" id="1802045"/>
    <lineage>
        <taxon>Bacteria</taxon>
        <taxon>Candidatus Roizmaniibacteriota</taxon>
    </lineage>
</organism>
<dbReference type="PRINTS" id="PR00315">
    <property type="entry name" value="ELONGATNFCT"/>
</dbReference>
<dbReference type="InterPro" id="IPR042116">
    <property type="entry name" value="TypA/BipA_C"/>
</dbReference>
<dbReference type="SUPFAM" id="SSF54980">
    <property type="entry name" value="EF-G C-terminal domain-like"/>
    <property type="match status" value="2"/>
</dbReference>
<dbReference type="GO" id="GO:0003924">
    <property type="term" value="F:GTPase activity"/>
    <property type="evidence" value="ECO:0007669"/>
    <property type="project" value="InterPro"/>
</dbReference>
<dbReference type="InterPro" id="IPR000795">
    <property type="entry name" value="T_Tr_GTP-bd_dom"/>
</dbReference>
<dbReference type="Pfam" id="PF21018">
    <property type="entry name" value="BipA_C"/>
    <property type="match status" value="1"/>
</dbReference>
<dbReference type="GO" id="GO:1990904">
    <property type="term" value="C:ribonucleoprotein complex"/>
    <property type="evidence" value="ECO:0007669"/>
    <property type="project" value="TreeGrafter"/>
</dbReference>
<dbReference type="InterPro" id="IPR000640">
    <property type="entry name" value="EFG_V-like"/>
</dbReference>
<dbReference type="Pfam" id="PF03144">
    <property type="entry name" value="GTP_EFTU_D2"/>
    <property type="match status" value="1"/>
</dbReference>
<keyword evidence="1" id="KW-0547">Nucleotide-binding</keyword>
<comment type="caution">
    <text evidence="4">The sequence shown here is derived from an EMBL/GenBank/DDBJ whole genome shotgun (WGS) entry which is preliminary data.</text>
</comment>
<dbReference type="SUPFAM" id="SSF52540">
    <property type="entry name" value="P-loop containing nucleoside triphosphate hydrolases"/>
    <property type="match status" value="1"/>
</dbReference>
<dbReference type="Gene3D" id="2.40.30.10">
    <property type="entry name" value="Translation factors"/>
    <property type="match status" value="1"/>
</dbReference>
<dbReference type="Gene3D" id="2.40.50.250">
    <property type="entry name" value="bipa protein"/>
    <property type="match status" value="1"/>
</dbReference>
<dbReference type="InterPro" id="IPR048876">
    <property type="entry name" value="BipA_C"/>
</dbReference>
<evidence type="ECO:0000256" key="2">
    <source>
        <dbReference type="ARBA" id="ARBA00035722"/>
    </source>
</evidence>
<gene>
    <name evidence="4" type="ORF">A3F29_02635</name>
</gene>
<accession>A0A1F7HJT3</accession>
<name>A0A1F7HJT3_9BACT</name>
<dbReference type="GO" id="GO:0005829">
    <property type="term" value="C:cytosol"/>
    <property type="evidence" value="ECO:0007669"/>
    <property type="project" value="TreeGrafter"/>
</dbReference>
<dbReference type="InterPro" id="IPR004161">
    <property type="entry name" value="EFTu-like_2"/>
</dbReference>
<reference evidence="4 5" key="1">
    <citation type="journal article" date="2016" name="Nat. Commun.">
        <title>Thousands of microbial genomes shed light on interconnected biogeochemical processes in an aquifer system.</title>
        <authorList>
            <person name="Anantharaman K."/>
            <person name="Brown C.T."/>
            <person name="Hug L.A."/>
            <person name="Sharon I."/>
            <person name="Castelle C.J."/>
            <person name="Probst A.J."/>
            <person name="Thomas B.C."/>
            <person name="Singh A."/>
            <person name="Wilkins M.J."/>
            <person name="Karaoz U."/>
            <person name="Brodie E.L."/>
            <person name="Williams K.H."/>
            <person name="Hubbard S.S."/>
            <person name="Banfield J.F."/>
        </authorList>
    </citation>
    <scope>NUCLEOTIDE SEQUENCE [LARGE SCALE GENOMIC DNA]</scope>
</reference>
<sequence>MAVFFNIMEIRNIAIIAHVDHGKTTLVDALLKQTHTFRDNQKEMSETLIMDSNDLEREKGITILAKNTSIFYKDTKINIIDTPGHADFAGEVERTINMAQGAILLVDAAEGCLPQTKFVLKKALESKLKIILIINKIDKRDARPSEVRREVENLFLELVHDESSLNFKTLYAVGRDGKAFLEEPEKYTQETPGDLNPLFETILTEIPNDAKDEDKPFQMLISTLDYDNYVGKLCIGKVNTGTLHINDTVSLIDDGKVLGKYKVQKLYTTLGLIRKETETAVAGDIVTISGIPELTIGQTLTDPEHPISLPKIAVAEPTIKITISPNTSPFAGREGEYTTSRQIGERLMKEKETNLGLKIEPEADSVGFSVHGRGELHLAVLIENMRREGFEMEVSKPQVIYKTIDGKTCEPYEEVTIEIGEEYIGLITEEMGKRKAEMKDMKKETTGAIEMVYKISSRNLLGIRNALLTKTRGTVLINSYFLGFEPKGTGMESTRNGAIIAIKPGTTVTYGLVNAQVRGMLFIGTDVEVYEGMVVGEANRNIDIEINVCKTKQLTNNRSSGEGVSVPLTPHTVLSLEQCLDFLGDDELLEVTPKSLRLRKKFLSLTQRRVKARSQKQQLS</sequence>
<dbReference type="InterPro" id="IPR035651">
    <property type="entry name" value="BipA_V"/>
</dbReference>
<dbReference type="AlphaFoldDB" id="A0A1F7HJT3"/>
<dbReference type="PANTHER" id="PTHR42908:SF8">
    <property type="entry name" value="TR-TYPE G DOMAIN-CONTAINING PROTEIN"/>
    <property type="match status" value="1"/>
</dbReference>
<dbReference type="InterPro" id="IPR035647">
    <property type="entry name" value="EFG_III/V"/>
</dbReference>
<dbReference type="CDD" id="cd03691">
    <property type="entry name" value="BipA_TypA_II"/>
    <property type="match status" value="1"/>
</dbReference>
<evidence type="ECO:0000313" key="4">
    <source>
        <dbReference type="EMBL" id="OGK31468.1"/>
    </source>
</evidence>
<dbReference type="Pfam" id="PF00009">
    <property type="entry name" value="GTP_EFTU"/>
    <property type="match status" value="1"/>
</dbReference>
<feature type="domain" description="Tr-type G" evidence="3">
    <location>
        <begin position="8"/>
        <end position="211"/>
    </location>
</feature>
<dbReference type="SUPFAM" id="SSF50447">
    <property type="entry name" value="Translation proteins"/>
    <property type="match status" value="1"/>
</dbReference>
<dbReference type="GO" id="GO:0005525">
    <property type="term" value="F:GTP binding"/>
    <property type="evidence" value="ECO:0007669"/>
    <property type="project" value="UniProtKB-KW"/>
</dbReference>
<protein>
    <recommendedName>
        <fullName evidence="2">50S ribosomal subunit assembly factor BipA</fullName>
    </recommendedName>
</protein>
<dbReference type="InterPro" id="IPR027417">
    <property type="entry name" value="P-loop_NTPase"/>
</dbReference>
<dbReference type="Gene3D" id="3.30.70.240">
    <property type="match status" value="1"/>
</dbReference>
<dbReference type="PROSITE" id="PS00301">
    <property type="entry name" value="G_TR_1"/>
    <property type="match status" value="1"/>
</dbReference>
<dbReference type="NCBIfam" id="TIGR01394">
    <property type="entry name" value="TypA_BipA"/>
    <property type="match status" value="1"/>
</dbReference>
<evidence type="ECO:0000256" key="1">
    <source>
        <dbReference type="ARBA" id="ARBA00023134"/>
    </source>
</evidence>
<dbReference type="FunFam" id="3.30.70.870:FF:000003">
    <property type="entry name" value="GTP-binding protein TypA"/>
    <property type="match status" value="1"/>
</dbReference>
<dbReference type="PANTHER" id="PTHR42908">
    <property type="entry name" value="TRANSLATION ELONGATION FACTOR-RELATED"/>
    <property type="match status" value="1"/>
</dbReference>
<dbReference type="Gene3D" id="3.30.70.870">
    <property type="entry name" value="Elongation Factor G (Translational Gtpase), domain 3"/>
    <property type="match status" value="1"/>
</dbReference>
<dbReference type="CDD" id="cd03710">
    <property type="entry name" value="BipA_TypA_C"/>
    <property type="match status" value="1"/>
</dbReference>
<dbReference type="InterPro" id="IPR006298">
    <property type="entry name" value="BipA"/>
</dbReference>